<comment type="caution">
    <text evidence="1">The sequence shown here is derived from an EMBL/GenBank/DDBJ whole genome shotgun (WGS) entry which is preliminary data.</text>
</comment>
<proteinExistence type="predicted"/>
<accession>A0A9Q1C9C4</accession>
<reference evidence="1" key="1">
    <citation type="submission" date="2021-10" db="EMBL/GenBank/DDBJ databases">
        <title>Tropical sea cucumber genome reveals ecological adaptation and Cuvierian tubules defense mechanism.</title>
        <authorList>
            <person name="Chen T."/>
        </authorList>
    </citation>
    <scope>NUCLEOTIDE SEQUENCE</scope>
    <source>
        <strain evidence="1">Nanhai2018</strain>
        <tissue evidence="1">Muscle</tissue>
    </source>
</reference>
<protein>
    <submittedName>
        <fullName evidence="1">Uncharacterized protein</fullName>
    </submittedName>
</protein>
<gene>
    <name evidence="1" type="ORF">HOLleu_14715</name>
</gene>
<sequence length="239" mass="27633">MFDIRELPDNQGVYEPLEGKIKRVIEQIQSKEVQTSRKILPAKLKVKVEWKFYVDKTSGLIKSGDFTGVEHHKIQSTIQLENIIPGHPKLSIIKDLWTQFSCIMTLLRGKGDFTTCQIEVLQKKCKDWVKLFTTVYLAKDVTPYMHVLVYHVPESLRIHGNINVYSQQSVEKLNDTVTCWFFRSSNHQNNSALKQVLCKQNRTDYLNTNCQRDRKFSVSCSACLGEGHNKRTCLKPKNV</sequence>
<dbReference type="EMBL" id="JAIZAY010000006">
    <property type="protein sequence ID" value="KAJ8040429.1"/>
    <property type="molecule type" value="Genomic_DNA"/>
</dbReference>
<name>A0A9Q1C9C4_HOLLE</name>
<keyword evidence="2" id="KW-1185">Reference proteome</keyword>
<organism evidence="1 2">
    <name type="scientific">Holothuria leucospilota</name>
    <name type="common">Black long sea cucumber</name>
    <name type="synonym">Mertensiothuria leucospilota</name>
    <dbReference type="NCBI Taxonomy" id="206669"/>
    <lineage>
        <taxon>Eukaryota</taxon>
        <taxon>Metazoa</taxon>
        <taxon>Echinodermata</taxon>
        <taxon>Eleutherozoa</taxon>
        <taxon>Echinozoa</taxon>
        <taxon>Holothuroidea</taxon>
        <taxon>Aspidochirotacea</taxon>
        <taxon>Aspidochirotida</taxon>
        <taxon>Holothuriidae</taxon>
        <taxon>Holothuria</taxon>
    </lineage>
</organism>
<dbReference type="OrthoDB" id="5989905at2759"/>
<dbReference type="Proteomes" id="UP001152320">
    <property type="component" value="Chromosome 6"/>
</dbReference>
<evidence type="ECO:0000313" key="2">
    <source>
        <dbReference type="Proteomes" id="UP001152320"/>
    </source>
</evidence>
<dbReference type="AlphaFoldDB" id="A0A9Q1C9C4"/>
<evidence type="ECO:0000313" key="1">
    <source>
        <dbReference type="EMBL" id="KAJ8040429.1"/>
    </source>
</evidence>